<dbReference type="RefSeq" id="WP_230002025.1">
    <property type="nucleotide sequence ID" value="NZ_CP087134.1"/>
</dbReference>
<reference evidence="1 2" key="1">
    <citation type="submission" date="2023-11" db="EMBL/GenBank/DDBJ databases">
        <title>Unpublished Manusciprt.</title>
        <authorList>
            <person name="Saticioglu I.B."/>
            <person name="Ay H."/>
            <person name="Ajmi N."/>
            <person name="Altun S."/>
            <person name="Duman M."/>
        </authorList>
    </citation>
    <scope>NUCLEOTIDE SEQUENCE [LARGE SCALE GENOMIC DNA]</scope>
    <source>
        <strain evidence="1 2">Fl-318</strain>
    </source>
</reference>
<keyword evidence="2" id="KW-1185">Reference proteome</keyword>
<protein>
    <recommendedName>
        <fullName evidence="3">DUF4249 domain-containing protein</fullName>
    </recommendedName>
</protein>
<name>A0ABU4R9T4_9FLAO</name>
<dbReference type="EMBL" id="JAWXVI010000004">
    <property type="protein sequence ID" value="MDX6189319.1"/>
    <property type="molecule type" value="Genomic_DNA"/>
</dbReference>
<organism evidence="1 2">
    <name type="scientific">Flavobacterium cupriresistens</name>
    <dbReference type="NCBI Taxonomy" id="2893885"/>
    <lineage>
        <taxon>Bacteria</taxon>
        <taxon>Pseudomonadati</taxon>
        <taxon>Bacteroidota</taxon>
        <taxon>Flavobacteriia</taxon>
        <taxon>Flavobacteriales</taxon>
        <taxon>Flavobacteriaceae</taxon>
        <taxon>Flavobacterium</taxon>
    </lineage>
</organism>
<comment type="caution">
    <text evidence="1">The sequence shown here is derived from an EMBL/GenBank/DDBJ whole genome shotgun (WGS) entry which is preliminary data.</text>
</comment>
<evidence type="ECO:0008006" key="3">
    <source>
        <dbReference type="Google" id="ProtNLM"/>
    </source>
</evidence>
<sequence>MKKNTILILLLSFFTFSSCKKDQNTEKVKTTDTIQKKGVEKETSDKTATLFTLSNQDSTEVVKITASEISSDNPFFLVGDKNALTVSRYRKNGKSLQFVQKETLLSDEFYYVNIDERHFLRKKIQNEDYFLFAVMESSQGNGDREIILNFIMLNVTNLKSYTLKYVGEATLRSDEGIDGAFLKNENLEANATIKKELYQFANKSKWVYNPTEEEKDINYYKNFEQKWQLDNNANTESSFPNSVKSTYYSENLFQFNGNYDKDQVIENDRFKIVTYFRHNIIGYDKAKKLYFPIIAESCATGCDKKIEFVSENEIEITYEIASQKTDTLDLNTIRFTNND</sequence>
<evidence type="ECO:0000313" key="1">
    <source>
        <dbReference type="EMBL" id="MDX6189319.1"/>
    </source>
</evidence>
<dbReference type="Proteomes" id="UP001273350">
    <property type="component" value="Unassembled WGS sequence"/>
</dbReference>
<proteinExistence type="predicted"/>
<evidence type="ECO:0000313" key="2">
    <source>
        <dbReference type="Proteomes" id="UP001273350"/>
    </source>
</evidence>
<dbReference type="PROSITE" id="PS51257">
    <property type="entry name" value="PROKAR_LIPOPROTEIN"/>
    <property type="match status" value="1"/>
</dbReference>
<accession>A0ABU4R9T4</accession>
<gene>
    <name evidence="1" type="ORF">SGQ83_08180</name>
</gene>